<dbReference type="AlphaFoldDB" id="A0ABC9TTM8"/>
<organism evidence="1 2">
    <name type="scientific">[Clostridium] symbiosum ATCC 14940</name>
    <dbReference type="NCBI Taxonomy" id="411472"/>
    <lineage>
        <taxon>Bacteria</taxon>
        <taxon>Bacillati</taxon>
        <taxon>Bacillota</taxon>
        <taxon>Clostridia</taxon>
        <taxon>Lachnospirales</taxon>
        <taxon>Lachnospiraceae</taxon>
        <taxon>Otoolea</taxon>
    </lineage>
</organism>
<proteinExistence type="predicted"/>
<reference evidence="1 2" key="1">
    <citation type="submission" date="2013-07" db="EMBL/GenBank/DDBJ databases">
        <authorList>
            <person name="Weinstock G."/>
            <person name="Sodergren E."/>
            <person name="Wylie T."/>
            <person name="Fulton L."/>
            <person name="Fulton R."/>
            <person name="Fronick C."/>
            <person name="O'Laughlin M."/>
            <person name="Godfrey J."/>
            <person name="Miner T."/>
            <person name="Herter B."/>
            <person name="Appelbaum E."/>
            <person name="Cordes M."/>
            <person name="Lek S."/>
            <person name="Wollam A."/>
            <person name="Pepin K.H."/>
            <person name="Palsikar V.B."/>
            <person name="Mitreva M."/>
            <person name="Wilson R.K."/>
        </authorList>
    </citation>
    <scope>NUCLEOTIDE SEQUENCE [LARGE SCALE GENOMIC DNA]</scope>
    <source>
        <strain evidence="1 2">ATCC 14940</strain>
    </source>
</reference>
<gene>
    <name evidence="1" type="ORF">CLOSYM_03883</name>
</gene>
<protein>
    <submittedName>
        <fullName evidence="1">Uncharacterized protein</fullName>
    </submittedName>
</protein>
<name>A0ABC9TTM8_CLOSY</name>
<evidence type="ECO:0000313" key="2">
    <source>
        <dbReference type="Proteomes" id="UP000016491"/>
    </source>
</evidence>
<accession>A0ABC9TTM8</accession>
<evidence type="ECO:0000313" key="1">
    <source>
        <dbReference type="EMBL" id="ERI74574.1"/>
    </source>
</evidence>
<comment type="caution">
    <text evidence="1">The sequence shown here is derived from an EMBL/GenBank/DDBJ whole genome shotgun (WGS) entry which is preliminary data.</text>
</comment>
<dbReference type="EMBL" id="AWSU01000316">
    <property type="protein sequence ID" value="ERI74574.1"/>
    <property type="molecule type" value="Genomic_DNA"/>
</dbReference>
<dbReference type="Proteomes" id="UP000016491">
    <property type="component" value="Unassembled WGS sequence"/>
</dbReference>
<sequence length="40" mass="4724">MGQAVFLCNCLPCNSIDWIAFRYPGYEIFYLICRIFTNNI</sequence>